<proteinExistence type="inferred from homology"/>
<gene>
    <name evidence="12" type="ORF">F4W18_06895</name>
</gene>
<keyword evidence="3" id="KW-0813">Transport</keyword>
<dbReference type="AlphaFoldDB" id="A0A5M9P150"/>
<dbReference type="Proteomes" id="UP000322521">
    <property type="component" value="Unassembled WGS sequence"/>
</dbReference>
<keyword evidence="5" id="KW-0410">Iron transport</keyword>
<dbReference type="PROSITE" id="PS50893">
    <property type="entry name" value="ABC_TRANSPORTER_2"/>
    <property type="match status" value="1"/>
</dbReference>
<dbReference type="PANTHER" id="PTHR42771:SF2">
    <property type="entry name" value="IRON(3+)-HYDROXAMATE IMPORT ATP-BINDING PROTEIN FHUC"/>
    <property type="match status" value="1"/>
</dbReference>
<evidence type="ECO:0000256" key="7">
    <source>
        <dbReference type="ARBA" id="ARBA00022840"/>
    </source>
</evidence>
<keyword evidence="13" id="KW-1185">Reference proteome</keyword>
<dbReference type="FunFam" id="3.40.50.300:FF:000134">
    <property type="entry name" value="Iron-enterobactin ABC transporter ATP-binding protein"/>
    <property type="match status" value="1"/>
</dbReference>
<accession>A0A5M9P150</accession>
<keyword evidence="10" id="KW-0472">Membrane</keyword>
<evidence type="ECO:0000256" key="10">
    <source>
        <dbReference type="ARBA" id="ARBA00023136"/>
    </source>
</evidence>
<evidence type="ECO:0000256" key="4">
    <source>
        <dbReference type="ARBA" id="ARBA00022475"/>
    </source>
</evidence>
<comment type="subcellular location">
    <subcellularLocation>
        <location evidence="1">Cell membrane</location>
        <topology evidence="1">Peripheral membrane protein</topology>
    </subcellularLocation>
</comment>
<dbReference type="Pfam" id="PF00005">
    <property type="entry name" value="ABC_tran"/>
    <property type="match status" value="1"/>
</dbReference>
<comment type="similarity">
    <text evidence="2">Belongs to the ABC transporter superfamily.</text>
</comment>
<evidence type="ECO:0000313" key="12">
    <source>
        <dbReference type="EMBL" id="KAA8678460.1"/>
    </source>
</evidence>
<dbReference type="RefSeq" id="WP_086713323.1">
    <property type="nucleotide sequence ID" value="NZ_AP025492.1"/>
</dbReference>
<evidence type="ECO:0000256" key="5">
    <source>
        <dbReference type="ARBA" id="ARBA00022496"/>
    </source>
</evidence>
<dbReference type="PANTHER" id="PTHR42771">
    <property type="entry name" value="IRON(3+)-HYDROXAMATE IMPORT ATP-BINDING PROTEIN FHUC"/>
    <property type="match status" value="1"/>
</dbReference>
<dbReference type="GO" id="GO:0005886">
    <property type="term" value="C:plasma membrane"/>
    <property type="evidence" value="ECO:0007669"/>
    <property type="project" value="UniProtKB-SubCell"/>
</dbReference>
<dbReference type="InterPro" id="IPR051535">
    <property type="entry name" value="Siderophore_ABC-ATPase"/>
</dbReference>
<dbReference type="GO" id="GO:0005524">
    <property type="term" value="F:ATP binding"/>
    <property type="evidence" value="ECO:0007669"/>
    <property type="project" value="UniProtKB-KW"/>
</dbReference>
<dbReference type="CDD" id="cd03214">
    <property type="entry name" value="ABC_Iron-Siderophores_B12_Hemin"/>
    <property type="match status" value="1"/>
</dbReference>
<dbReference type="InterPro" id="IPR027417">
    <property type="entry name" value="P-loop_NTPase"/>
</dbReference>
<organism evidence="12 13">
    <name type="scientific">Vibrio gigantis</name>
    <dbReference type="NCBI Taxonomy" id="296199"/>
    <lineage>
        <taxon>Bacteria</taxon>
        <taxon>Pseudomonadati</taxon>
        <taxon>Pseudomonadota</taxon>
        <taxon>Gammaproteobacteria</taxon>
        <taxon>Vibrionales</taxon>
        <taxon>Vibrionaceae</taxon>
        <taxon>Vibrio</taxon>
    </lineage>
</organism>
<protein>
    <submittedName>
        <fullName evidence="12">ABC transporter ATP-binding protein</fullName>
    </submittedName>
</protein>
<dbReference type="InterPro" id="IPR003439">
    <property type="entry name" value="ABC_transporter-like_ATP-bd"/>
</dbReference>
<sequence length="259" mass="28646">MLEAKGLGFSVGDKQLLKTLNVSFEQGKIYALVGHNGSGKSTLLKLLAKQQRATSGDIYLKDKAITKWPDKGFAQQIAYLPQHLPATDSLSGKDLVNFGRYPWHGLLGRLSSRDKQFVEEAMQLTDTAQYADRLVDTLSGGERQRVWLAMLLAQRTKYLLLDEPLAALDIGHQIEMLTLIKRLSETLGIGVIIVIHDINMAARFCDHIIALHSGELLVEGEVDEVFKESILKDIYGVPMHITQHSAGYPVAMPGDLEPA</sequence>
<dbReference type="OrthoDB" id="5292475at2"/>
<evidence type="ECO:0000256" key="1">
    <source>
        <dbReference type="ARBA" id="ARBA00004202"/>
    </source>
</evidence>
<keyword evidence="9" id="KW-0406">Ion transport</keyword>
<reference evidence="12 13" key="1">
    <citation type="submission" date="2019-09" db="EMBL/GenBank/DDBJ databases">
        <title>Draft genome sequence of various Type strains from the CCUG.</title>
        <authorList>
            <person name="Pineiro-Iglesias B."/>
            <person name="Tunovic T."/>
            <person name="Unosson C."/>
            <person name="Inganas E."/>
            <person name="Ohlen M."/>
            <person name="Cardew S."/>
            <person name="Jensie-Markopoulos S."/>
            <person name="Salva-Serra F."/>
            <person name="Jaen-Luchoro D."/>
            <person name="Karlsson R."/>
            <person name="Svensson-Stadler L."/>
            <person name="Chun J."/>
            <person name="Moore E."/>
        </authorList>
    </citation>
    <scope>NUCLEOTIDE SEQUENCE [LARGE SCALE GENOMIC DNA]</scope>
    <source>
        <strain evidence="12 13">CCUG 56969T</strain>
    </source>
</reference>
<dbReference type="SUPFAM" id="SSF52540">
    <property type="entry name" value="P-loop containing nucleoside triphosphate hydrolases"/>
    <property type="match status" value="1"/>
</dbReference>
<evidence type="ECO:0000256" key="2">
    <source>
        <dbReference type="ARBA" id="ARBA00005417"/>
    </source>
</evidence>
<evidence type="ECO:0000313" key="13">
    <source>
        <dbReference type="Proteomes" id="UP000322521"/>
    </source>
</evidence>
<dbReference type="Gene3D" id="3.40.50.300">
    <property type="entry name" value="P-loop containing nucleotide triphosphate hydrolases"/>
    <property type="match status" value="1"/>
</dbReference>
<dbReference type="SMART" id="SM00382">
    <property type="entry name" value="AAA"/>
    <property type="match status" value="1"/>
</dbReference>
<keyword evidence="6" id="KW-0547">Nucleotide-binding</keyword>
<dbReference type="InterPro" id="IPR017871">
    <property type="entry name" value="ABC_transporter-like_CS"/>
</dbReference>
<dbReference type="InterPro" id="IPR003593">
    <property type="entry name" value="AAA+_ATPase"/>
</dbReference>
<evidence type="ECO:0000259" key="11">
    <source>
        <dbReference type="PROSITE" id="PS50893"/>
    </source>
</evidence>
<dbReference type="GO" id="GO:0016887">
    <property type="term" value="F:ATP hydrolysis activity"/>
    <property type="evidence" value="ECO:0007669"/>
    <property type="project" value="InterPro"/>
</dbReference>
<evidence type="ECO:0000256" key="8">
    <source>
        <dbReference type="ARBA" id="ARBA00023004"/>
    </source>
</evidence>
<keyword evidence="7 12" id="KW-0067">ATP-binding</keyword>
<comment type="caution">
    <text evidence="12">The sequence shown here is derived from an EMBL/GenBank/DDBJ whole genome shotgun (WGS) entry which is preliminary data.</text>
</comment>
<name>A0A5M9P150_9VIBR</name>
<feature type="domain" description="ABC transporter" evidence="11">
    <location>
        <begin position="2"/>
        <end position="238"/>
    </location>
</feature>
<dbReference type="PROSITE" id="PS00211">
    <property type="entry name" value="ABC_TRANSPORTER_1"/>
    <property type="match status" value="1"/>
</dbReference>
<keyword evidence="8" id="KW-0408">Iron</keyword>
<evidence type="ECO:0000256" key="6">
    <source>
        <dbReference type="ARBA" id="ARBA00022741"/>
    </source>
</evidence>
<keyword evidence="4" id="KW-1003">Cell membrane</keyword>
<evidence type="ECO:0000256" key="9">
    <source>
        <dbReference type="ARBA" id="ARBA00023065"/>
    </source>
</evidence>
<dbReference type="EMBL" id="VXJS01000003">
    <property type="protein sequence ID" value="KAA8678460.1"/>
    <property type="molecule type" value="Genomic_DNA"/>
</dbReference>
<evidence type="ECO:0000256" key="3">
    <source>
        <dbReference type="ARBA" id="ARBA00022448"/>
    </source>
</evidence>
<dbReference type="GO" id="GO:0006826">
    <property type="term" value="P:iron ion transport"/>
    <property type="evidence" value="ECO:0007669"/>
    <property type="project" value="UniProtKB-KW"/>
</dbReference>